<dbReference type="OrthoDB" id="9814088at2"/>
<sequence length="891" mass="102528">MLKAGEFAFDRNTGKSVQVLECLEVWGYVSYRVFDPSAGSVYKVMADSLSDSSGSNTYDENYLRYVTLLSKIKNETAGGLLTSLASGVIPLPHQLHVLNRVMSTNNIRYILADEVGLGKTIEAGMVIKELKARGLVRRTLVVCPTGLVTQWSAEMQEKFHEKFQVILPSDYDTIRRLTDSDDVYGQYDQVISPMDSIKPLEKHAGWTEERVEQYNQERIYSIINSGWDLIIIDEAHRVAGSSGEVARYKLGYLLSQASPYLLLLTATPHNGKTEPFLRLVRLLDEDAFPNAKSVVKEQVASFLIRTEKREAIDTNGNLLFKNRVTHLVELTWDERHTYQRQLYEMVTSYVSKTYNKALRNRKKNMCLIFLLIIMQRMVTSSTAAIRQSLERRLEILKTQNTKIGSLTEENLAELDIEDDVEDALQAMSLDMEEEISELENIIAVAKQAEFQHPDVKIETLENTIDALLNADRNQKIIIFTEFVATQEYLQRLLTTMGYSVTILNGRMSIEERNEALREFHDNTNVFISTDAGGEGLNLQFSNIIINYDLPWNPMKIEQRCGRVDRIGQKRDVQIFNFIVTDTIENRVREVLEEKLSVILKEMGVDKYSDVLDSEVAEVDFTDVYMRSISRPHRKSDENLYPVESELRQELKNAQKYKSLLHEDKDLTKLVGKKSNFDVDTALHQMLTCYDAWQGLDPRLIMDISINDDSITRHLNADVIQDRFSPILSVSIQDFPNEEGYFMLWNLSATDDEMGQRILPVFVNKDFVLRPMAGKRIMDVFLDGTSQLSVHSVPNLTGDEYQQLEKLSKEFAYDSFLELKDQQLKRNKESYDKYMYALKLRTEATEHVGIDNIRKSRLKRLEKEKAAVEEQYRKGQEVYPEFKLCLLVRLEA</sequence>
<dbReference type="EMBL" id="AYZJ01000024">
    <property type="protein sequence ID" value="KRN24179.1"/>
    <property type="molecule type" value="Genomic_DNA"/>
</dbReference>
<evidence type="ECO:0000259" key="7">
    <source>
        <dbReference type="PROSITE" id="PS51194"/>
    </source>
</evidence>
<dbReference type="InterPro" id="IPR027417">
    <property type="entry name" value="P-loop_NTPase"/>
</dbReference>
<dbReference type="InterPro" id="IPR038718">
    <property type="entry name" value="SNF2-like_sf"/>
</dbReference>
<evidence type="ECO:0000256" key="5">
    <source>
        <dbReference type="SAM" id="Coils"/>
    </source>
</evidence>
<proteinExistence type="predicted"/>
<feature type="coiled-coil region" evidence="5">
    <location>
        <begin position="421"/>
        <end position="448"/>
    </location>
</feature>
<dbReference type="Gene3D" id="3.40.50.300">
    <property type="entry name" value="P-loop containing nucleotide triphosphate hydrolases"/>
    <property type="match status" value="1"/>
</dbReference>
<gene>
    <name evidence="8" type="ORF">FC75_GL001358</name>
</gene>
<dbReference type="Proteomes" id="UP000050865">
    <property type="component" value="Unassembled WGS sequence"/>
</dbReference>
<feature type="domain" description="Helicase C-terminal" evidence="7">
    <location>
        <begin position="463"/>
        <end position="603"/>
    </location>
</feature>
<dbReference type="AlphaFoldDB" id="A0A0R2F7G7"/>
<dbReference type="CDD" id="cd18793">
    <property type="entry name" value="SF2_C_SNF"/>
    <property type="match status" value="1"/>
</dbReference>
<dbReference type="GO" id="GO:0004386">
    <property type="term" value="F:helicase activity"/>
    <property type="evidence" value="ECO:0007669"/>
    <property type="project" value="UniProtKB-KW"/>
</dbReference>
<feature type="domain" description="Helicase ATP-binding" evidence="6">
    <location>
        <begin position="100"/>
        <end position="286"/>
    </location>
</feature>
<dbReference type="PATRIC" id="fig|1423730.4.peg.1426"/>
<dbReference type="Pfam" id="PF00271">
    <property type="entry name" value="Helicase_C"/>
    <property type="match status" value="1"/>
</dbReference>
<keyword evidence="4" id="KW-0067">ATP-binding</keyword>
<dbReference type="InterPro" id="IPR014001">
    <property type="entry name" value="Helicase_ATP-bd"/>
</dbReference>
<organism evidence="8 9">
    <name type="scientific">Lacticaseibacillus camelliae DSM 22697 = JCM 13995</name>
    <dbReference type="NCBI Taxonomy" id="1423730"/>
    <lineage>
        <taxon>Bacteria</taxon>
        <taxon>Bacillati</taxon>
        <taxon>Bacillota</taxon>
        <taxon>Bacilli</taxon>
        <taxon>Lactobacillales</taxon>
        <taxon>Lactobacillaceae</taxon>
        <taxon>Lacticaseibacillus</taxon>
    </lineage>
</organism>
<dbReference type="Gene3D" id="3.40.50.10810">
    <property type="entry name" value="Tandem AAA-ATPase domain"/>
    <property type="match status" value="1"/>
</dbReference>
<name>A0A0R2F7G7_9LACO</name>
<keyword evidence="9" id="KW-1185">Reference proteome</keyword>
<evidence type="ECO:0000313" key="8">
    <source>
        <dbReference type="EMBL" id="KRN24179.1"/>
    </source>
</evidence>
<comment type="caution">
    <text evidence="8">The sequence shown here is derived from an EMBL/GenBank/DDBJ whole genome shotgun (WGS) entry which is preliminary data.</text>
</comment>
<evidence type="ECO:0000259" key="6">
    <source>
        <dbReference type="PROSITE" id="PS51192"/>
    </source>
</evidence>
<dbReference type="SMART" id="SM00487">
    <property type="entry name" value="DEXDc"/>
    <property type="match status" value="1"/>
</dbReference>
<dbReference type="PANTHER" id="PTHR10799">
    <property type="entry name" value="SNF2/RAD54 HELICASE FAMILY"/>
    <property type="match status" value="1"/>
</dbReference>
<dbReference type="InterPro" id="IPR001650">
    <property type="entry name" value="Helicase_C-like"/>
</dbReference>
<dbReference type="InterPro" id="IPR049730">
    <property type="entry name" value="SNF2/RAD54-like_C"/>
</dbReference>
<dbReference type="PROSITE" id="PS51192">
    <property type="entry name" value="HELICASE_ATP_BIND_1"/>
    <property type="match status" value="1"/>
</dbReference>
<dbReference type="Pfam" id="PF00176">
    <property type="entry name" value="SNF2-rel_dom"/>
    <property type="match status" value="1"/>
</dbReference>
<evidence type="ECO:0000256" key="1">
    <source>
        <dbReference type="ARBA" id="ARBA00022741"/>
    </source>
</evidence>
<protein>
    <recommendedName>
        <fullName evidence="10">Helicase</fullName>
    </recommendedName>
</protein>
<dbReference type="InterPro" id="IPR057342">
    <property type="entry name" value="DEXDc_RapA"/>
</dbReference>
<evidence type="ECO:0008006" key="10">
    <source>
        <dbReference type="Google" id="ProtNLM"/>
    </source>
</evidence>
<keyword evidence="5" id="KW-0175">Coiled coil</keyword>
<dbReference type="GO" id="GO:0016787">
    <property type="term" value="F:hydrolase activity"/>
    <property type="evidence" value="ECO:0007669"/>
    <property type="project" value="UniProtKB-KW"/>
</dbReference>
<evidence type="ECO:0000256" key="2">
    <source>
        <dbReference type="ARBA" id="ARBA00022801"/>
    </source>
</evidence>
<keyword evidence="3" id="KW-0347">Helicase</keyword>
<dbReference type="RefSeq" id="WP_054664882.1">
    <property type="nucleotide sequence ID" value="NZ_AYZJ01000024.1"/>
</dbReference>
<reference evidence="8 9" key="1">
    <citation type="journal article" date="2015" name="Genome Announc.">
        <title>Expanding the biotechnology potential of lactobacilli through comparative genomics of 213 strains and associated genera.</title>
        <authorList>
            <person name="Sun Z."/>
            <person name="Harris H.M."/>
            <person name="McCann A."/>
            <person name="Guo C."/>
            <person name="Argimon S."/>
            <person name="Zhang W."/>
            <person name="Yang X."/>
            <person name="Jeffery I.B."/>
            <person name="Cooney J.C."/>
            <person name="Kagawa T.F."/>
            <person name="Liu W."/>
            <person name="Song Y."/>
            <person name="Salvetti E."/>
            <person name="Wrobel A."/>
            <person name="Rasinkangas P."/>
            <person name="Parkhill J."/>
            <person name="Rea M.C."/>
            <person name="O'Sullivan O."/>
            <person name="Ritari J."/>
            <person name="Douillard F.P."/>
            <person name="Paul Ross R."/>
            <person name="Yang R."/>
            <person name="Briner A.E."/>
            <person name="Felis G.E."/>
            <person name="de Vos W.M."/>
            <person name="Barrangou R."/>
            <person name="Klaenhammer T.R."/>
            <person name="Caufield P.W."/>
            <person name="Cui Y."/>
            <person name="Zhang H."/>
            <person name="O'Toole P.W."/>
        </authorList>
    </citation>
    <scope>NUCLEOTIDE SEQUENCE [LARGE SCALE GENOMIC DNA]</scope>
    <source>
        <strain evidence="8 9">DSM 22697</strain>
    </source>
</reference>
<dbReference type="CDD" id="cd18011">
    <property type="entry name" value="DEXDc_RapA"/>
    <property type="match status" value="1"/>
</dbReference>
<dbReference type="PROSITE" id="PS51194">
    <property type="entry name" value="HELICASE_CTER"/>
    <property type="match status" value="1"/>
</dbReference>
<evidence type="ECO:0000256" key="3">
    <source>
        <dbReference type="ARBA" id="ARBA00022806"/>
    </source>
</evidence>
<evidence type="ECO:0000313" key="9">
    <source>
        <dbReference type="Proteomes" id="UP000050865"/>
    </source>
</evidence>
<dbReference type="SUPFAM" id="SSF52540">
    <property type="entry name" value="P-loop containing nucleoside triphosphate hydrolases"/>
    <property type="match status" value="2"/>
</dbReference>
<dbReference type="GO" id="GO:0005524">
    <property type="term" value="F:ATP binding"/>
    <property type="evidence" value="ECO:0007669"/>
    <property type="project" value="UniProtKB-KW"/>
</dbReference>
<dbReference type="InterPro" id="IPR000330">
    <property type="entry name" value="SNF2_N"/>
</dbReference>
<dbReference type="STRING" id="1423730.FC75_GL001358"/>
<evidence type="ECO:0000256" key="4">
    <source>
        <dbReference type="ARBA" id="ARBA00022840"/>
    </source>
</evidence>
<keyword evidence="2" id="KW-0378">Hydrolase</keyword>
<dbReference type="SMART" id="SM00490">
    <property type="entry name" value="HELICc"/>
    <property type="match status" value="1"/>
</dbReference>
<accession>A0A0R2F7G7</accession>
<keyword evidence="1" id="KW-0547">Nucleotide-binding</keyword>